<gene>
    <name evidence="1" type="ORF">NMQ00_08285</name>
</gene>
<proteinExistence type="predicted"/>
<dbReference type="Proteomes" id="UP001060325">
    <property type="component" value="Chromosome"/>
</dbReference>
<reference evidence="1" key="1">
    <citation type="submission" date="2022-07" db="EMBL/GenBank/DDBJ databases">
        <title>Complete genome of CX2.</title>
        <authorList>
            <person name="Cao G."/>
        </authorList>
    </citation>
    <scope>NUCLEOTIDE SEQUENCE</scope>
    <source>
        <strain evidence="1">CX2</strain>
    </source>
</reference>
<organism evidence="1 2">
    <name type="scientific">Exiguobacterium aurantiacum</name>
    <dbReference type="NCBI Taxonomy" id="33987"/>
    <lineage>
        <taxon>Bacteria</taxon>
        <taxon>Bacillati</taxon>
        <taxon>Bacillota</taxon>
        <taxon>Bacilli</taxon>
        <taxon>Bacillales</taxon>
        <taxon>Bacillales Family XII. Incertae Sedis</taxon>
        <taxon>Exiguobacterium</taxon>
    </lineage>
</organism>
<evidence type="ECO:0000313" key="1">
    <source>
        <dbReference type="EMBL" id="UTT41565.1"/>
    </source>
</evidence>
<dbReference type="RefSeq" id="WP_255176313.1">
    <property type="nucleotide sequence ID" value="NZ_CP101462.1"/>
</dbReference>
<dbReference type="EMBL" id="CP101462">
    <property type="protein sequence ID" value="UTT41565.1"/>
    <property type="molecule type" value="Genomic_DNA"/>
</dbReference>
<sequence length="103" mass="12520">MKRNTGRNSKIVCRKVEEKEGKLYFWIRDEETDHEWVFYTSIEQEDIDVYCARDDSCFMPDTDLDKMKLLRMIEQYQLFIQDKARREAQGKLLAGKQERSKRF</sequence>
<keyword evidence="2" id="KW-1185">Reference proteome</keyword>
<evidence type="ECO:0000313" key="2">
    <source>
        <dbReference type="Proteomes" id="UP001060325"/>
    </source>
</evidence>
<accession>A0ABY5FJJ2</accession>
<protein>
    <submittedName>
        <fullName evidence="1">Uncharacterized protein</fullName>
    </submittedName>
</protein>
<name>A0ABY5FJJ2_9BACL</name>